<name>A0ABX1QSR1_9FLAO</name>
<gene>
    <name evidence="1" type="ORF">G6042_08260</name>
</gene>
<evidence type="ECO:0000313" key="1">
    <source>
        <dbReference type="EMBL" id="NMH25261.1"/>
    </source>
</evidence>
<keyword evidence="2" id="KW-1185">Reference proteome</keyword>
<dbReference type="RefSeq" id="WP_169523835.1">
    <property type="nucleotide sequence ID" value="NZ_JAAMPT010000206.1"/>
</dbReference>
<protein>
    <submittedName>
        <fullName evidence="1">Uncharacterized protein</fullName>
    </submittedName>
</protein>
<comment type="caution">
    <text evidence="1">The sequence shown here is derived from an EMBL/GenBank/DDBJ whole genome shotgun (WGS) entry which is preliminary data.</text>
</comment>
<evidence type="ECO:0000313" key="2">
    <source>
        <dbReference type="Proteomes" id="UP000767947"/>
    </source>
</evidence>
<sequence length="593" mass="68107">MTAQQTVAKDSAKVYKDIEKFSRKSKFGKFVHRLLFKSTRKSKPSKKASTQRYYLKKAFDKHEGKIIRNINIETLDPFGYSVDNTKDQPDKGIEKFGNAFHAKSKKFTIRNLLLFKKNEPLDSITAKESERLIRRQRFVRSVVIKPVAIGNSKDSVDISIRVLDSWSLIPTGAISGSRANFEIAERNVFGLGHELSHDFTQRFSDKSNAHNSRYLIRNIKNSFTNVTLNYNESLEKNISKSIRVERLFFSPLTRFAGGIFLENRAFSDSLPNPTNEFEIVSFKNETRDFWFGHAFKIFGGKTEDYRTTNLVTTIGYKNVNYIKTPSTELDPNQFFANEELYLTSIGINTRKFAEDKYLFNFGIIEDIPYGQVYSITGGFQNKNNQKRAYFGGRFAYGNYFDFGYLGINSEWGSFFHGRDSKETTFKIEANYFTNLLSMGDWKIRQFIKSNLVIGNHRVSILKDRVTLGDEDGIQGFNNPLISGIRKATITLQTQTYVPGSWHGFRFSPFYNMTLGMLGNETDKFLNNSLLSKFSIGVLINNDYLVFNSFQISLSFYPKIPFEGTNVFNTNSYKNNDLSLPDYEIGQPSIVSYK</sequence>
<organism evidence="1 2">
    <name type="scientific">Flavobacterium solisilvae</name>
    <dbReference type="NCBI Taxonomy" id="1852019"/>
    <lineage>
        <taxon>Bacteria</taxon>
        <taxon>Pseudomonadati</taxon>
        <taxon>Bacteroidota</taxon>
        <taxon>Flavobacteriia</taxon>
        <taxon>Flavobacteriales</taxon>
        <taxon>Flavobacteriaceae</taxon>
        <taxon>Flavobacterium</taxon>
    </lineage>
</organism>
<accession>A0ABX1QSR1</accession>
<reference evidence="1 2" key="1">
    <citation type="submission" date="2020-02" db="EMBL/GenBank/DDBJ databases">
        <title>Flavobacterium sp. genome.</title>
        <authorList>
            <person name="Jung H.S."/>
            <person name="Baek J.H."/>
            <person name="Jeon C.O."/>
        </authorList>
    </citation>
    <scope>NUCLEOTIDE SEQUENCE [LARGE SCALE GENOMIC DNA]</scope>
    <source>
        <strain evidence="1 2">SE-s27</strain>
    </source>
</reference>
<dbReference type="EMBL" id="JAAMPT010000206">
    <property type="protein sequence ID" value="NMH25261.1"/>
    <property type="molecule type" value="Genomic_DNA"/>
</dbReference>
<dbReference type="Proteomes" id="UP000767947">
    <property type="component" value="Unassembled WGS sequence"/>
</dbReference>
<dbReference type="Gene3D" id="3.10.20.310">
    <property type="entry name" value="membrane protein fhac"/>
    <property type="match status" value="1"/>
</dbReference>
<proteinExistence type="predicted"/>